<protein>
    <submittedName>
        <fullName evidence="1">Uncharacterized protein</fullName>
    </submittedName>
</protein>
<feature type="non-terminal residue" evidence="1">
    <location>
        <position position="1"/>
    </location>
</feature>
<sequence>QLRQALASAAGLCGGDCLAPASCQGAECIAPRGVRSPASGHRSGATQARAGSVYRAGRRCSGGGCGADWLCRVDCAAP</sequence>
<evidence type="ECO:0000313" key="1">
    <source>
        <dbReference type="EMBL" id="GFD61185.1"/>
    </source>
</evidence>
<accession>A0A699XMR8</accession>
<proteinExistence type="predicted"/>
<dbReference type="AlphaFoldDB" id="A0A699XMR8"/>
<name>A0A699XMR8_TANCI</name>
<organism evidence="1">
    <name type="scientific">Tanacetum cinerariifolium</name>
    <name type="common">Dalmatian daisy</name>
    <name type="synonym">Chrysanthemum cinerariifolium</name>
    <dbReference type="NCBI Taxonomy" id="118510"/>
    <lineage>
        <taxon>Eukaryota</taxon>
        <taxon>Viridiplantae</taxon>
        <taxon>Streptophyta</taxon>
        <taxon>Embryophyta</taxon>
        <taxon>Tracheophyta</taxon>
        <taxon>Spermatophyta</taxon>
        <taxon>Magnoliopsida</taxon>
        <taxon>eudicotyledons</taxon>
        <taxon>Gunneridae</taxon>
        <taxon>Pentapetalae</taxon>
        <taxon>asterids</taxon>
        <taxon>campanulids</taxon>
        <taxon>Asterales</taxon>
        <taxon>Asteraceae</taxon>
        <taxon>Asteroideae</taxon>
        <taxon>Anthemideae</taxon>
        <taxon>Anthemidinae</taxon>
        <taxon>Tanacetum</taxon>
    </lineage>
</organism>
<reference evidence="1" key="1">
    <citation type="journal article" date="2019" name="Sci. Rep.">
        <title>Draft genome of Tanacetum cinerariifolium, the natural source of mosquito coil.</title>
        <authorList>
            <person name="Yamashiro T."/>
            <person name="Shiraishi A."/>
            <person name="Satake H."/>
            <person name="Nakayama K."/>
        </authorList>
    </citation>
    <scope>NUCLEOTIDE SEQUENCE</scope>
</reference>
<gene>
    <name evidence="1" type="ORF">Tci_933154</name>
</gene>
<feature type="non-terminal residue" evidence="1">
    <location>
        <position position="78"/>
    </location>
</feature>
<dbReference type="EMBL" id="BKCJ011887893">
    <property type="protein sequence ID" value="GFD61185.1"/>
    <property type="molecule type" value="Genomic_DNA"/>
</dbReference>
<comment type="caution">
    <text evidence="1">The sequence shown here is derived from an EMBL/GenBank/DDBJ whole genome shotgun (WGS) entry which is preliminary data.</text>
</comment>